<evidence type="ECO:0000256" key="3">
    <source>
        <dbReference type="PROSITE-ProRule" id="PRU00284"/>
    </source>
</evidence>
<evidence type="ECO:0000256" key="1">
    <source>
        <dbReference type="ARBA" id="ARBA00023224"/>
    </source>
</evidence>
<protein>
    <submittedName>
        <fullName evidence="8">Methyl-accepting chemotaxis protein</fullName>
    </submittedName>
</protein>
<dbReference type="Proteomes" id="UP001433638">
    <property type="component" value="Unassembled WGS sequence"/>
</dbReference>
<proteinExistence type="inferred from homology"/>
<feature type="domain" description="HAMP" evidence="7">
    <location>
        <begin position="326"/>
        <end position="379"/>
    </location>
</feature>
<evidence type="ECO:0000256" key="4">
    <source>
        <dbReference type="SAM" id="Coils"/>
    </source>
</evidence>
<dbReference type="EMBL" id="JBEFLD010000011">
    <property type="protein sequence ID" value="MEQ6292546.1"/>
    <property type="molecule type" value="Genomic_DNA"/>
</dbReference>
<comment type="caution">
    <text evidence="8">The sequence shown here is derived from an EMBL/GenBank/DDBJ whole genome shotgun (WGS) entry which is preliminary data.</text>
</comment>
<dbReference type="CDD" id="cd11386">
    <property type="entry name" value="MCP_signal"/>
    <property type="match status" value="1"/>
</dbReference>
<dbReference type="Pfam" id="PF00015">
    <property type="entry name" value="MCPsignal"/>
    <property type="match status" value="1"/>
</dbReference>
<keyword evidence="1 3" id="KW-0807">Transducer</keyword>
<dbReference type="Pfam" id="PF00672">
    <property type="entry name" value="HAMP"/>
    <property type="match status" value="1"/>
</dbReference>
<evidence type="ECO:0000256" key="2">
    <source>
        <dbReference type="ARBA" id="ARBA00029447"/>
    </source>
</evidence>
<dbReference type="RefSeq" id="WP_349590993.1">
    <property type="nucleotide sequence ID" value="NZ_JBEFLD010000011.1"/>
</dbReference>
<dbReference type="Pfam" id="PF08376">
    <property type="entry name" value="NIT"/>
    <property type="match status" value="1"/>
</dbReference>
<dbReference type="InterPro" id="IPR013587">
    <property type="entry name" value="Nitrate/nitrite_sensing"/>
</dbReference>
<evidence type="ECO:0000313" key="8">
    <source>
        <dbReference type="EMBL" id="MEQ6292546.1"/>
    </source>
</evidence>
<organism evidence="8 9">
    <name type="scientific">Vogesella oryzagri</name>
    <dbReference type="NCBI Taxonomy" id="3160864"/>
    <lineage>
        <taxon>Bacteria</taxon>
        <taxon>Pseudomonadati</taxon>
        <taxon>Pseudomonadota</taxon>
        <taxon>Betaproteobacteria</taxon>
        <taxon>Neisseriales</taxon>
        <taxon>Chromobacteriaceae</taxon>
        <taxon>Vogesella</taxon>
    </lineage>
</organism>
<keyword evidence="5" id="KW-1133">Transmembrane helix</keyword>
<evidence type="ECO:0000259" key="6">
    <source>
        <dbReference type="PROSITE" id="PS50111"/>
    </source>
</evidence>
<feature type="transmembrane region" description="Helical" evidence="5">
    <location>
        <begin position="303"/>
        <end position="325"/>
    </location>
</feature>
<dbReference type="PROSITE" id="PS50885">
    <property type="entry name" value="HAMP"/>
    <property type="match status" value="1"/>
</dbReference>
<feature type="domain" description="Methyl-accepting transducer" evidence="6">
    <location>
        <begin position="384"/>
        <end position="620"/>
    </location>
</feature>
<dbReference type="SMART" id="SM00304">
    <property type="entry name" value="HAMP"/>
    <property type="match status" value="1"/>
</dbReference>
<accession>A0ABV1M8L4</accession>
<dbReference type="PROSITE" id="PS50111">
    <property type="entry name" value="CHEMOTAXIS_TRANSDUC_2"/>
    <property type="match status" value="1"/>
</dbReference>
<keyword evidence="5" id="KW-0812">Transmembrane</keyword>
<gene>
    <name evidence="8" type="ORF">ABNW52_18180</name>
</gene>
<keyword evidence="9" id="KW-1185">Reference proteome</keyword>
<dbReference type="PANTHER" id="PTHR32089:SF112">
    <property type="entry name" value="LYSOZYME-LIKE PROTEIN-RELATED"/>
    <property type="match status" value="1"/>
</dbReference>
<evidence type="ECO:0000313" key="9">
    <source>
        <dbReference type="Proteomes" id="UP001433638"/>
    </source>
</evidence>
<reference evidence="8" key="1">
    <citation type="submission" date="2024-06" db="EMBL/GenBank/DDBJ databases">
        <title>Genome sequence of Vogesella sp. MAHUQ-64.</title>
        <authorList>
            <person name="Huq M.A."/>
        </authorList>
    </citation>
    <scope>NUCLEOTIDE SEQUENCE</scope>
    <source>
        <strain evidence="8">MAHUQ-64</strain>
    </source>
</reference>
<keyword evidence="5" id="KW-0472">Membrane</keyword>
<keyword evidence="4" id="KW-0175">Coiled coil</keyword>
<dbReference type="InterPro" id="IPR003660">
    <property type="entry name" value="HAMP_dom"/>
</dbReference>
<feature type="coiled-coil region" evidence="4">
    <location>
        <begin position="585"/>
        <end position="639"/>
    </location>
</feature>
<name>A0ABV1M8L4_9NEIS</name>
<dbReference type="PANTHER" id="PTHR32089">
    <property type="entry name" value="METHYL-ACCEPTING CHEMOTAXIS PROTEIN MCPB"/>
    <property type="match status" value="1"/>
</dbReference>
<comment type="similarity">
    <text evidence="2">Belongs to the methyl-accepting chemotaxis (MCP) protein family.</text>
</comment>
<dbReference type="Gene3D" id="1.10.287.950">
    <property type="entry name" value="Methyl-accepting chemotaxis protein"/>
    <property type="match status" value="1"/>
</dbReference>
<evidence type="ECO:0000256" key="5">
    <source>
        <dbReference type="SAM" id="Phobius"/>
    </source>
</evidence>
<dbReference type="SUPFAM" id="SSF58104">
    <property type="entry name" value="Methyl-accepting chemotaxis protein (MCP) signaling domain"/>
    <property type="match status" value="1"/>
</dbReference>
<evidence type="ECO:0000259" key="7">
    <source>
        <dbReference type="PROSITE" id="PS50885"/>
    </source>
</evidence>
<dbReference type="InterPro" id="IPR004089">
    <property type="entry name" value="MCPsignal_dom"/>
</dbReference>
<dbReference type="SMART" id="SM00283">
    <property type="entry name" value="MA"/>
    <property type="match status" value="1"/>
</dbReference>
<sequence>MLSRLNLGPKLLLLVLPFAAMTFILAGVFSYQQYVSLHEMRAARQLVDVATLSSELIDSLQAERGLTNGYLSGQGAVPEALTSARGKSDAALQAFTAQAGEHDGKVGSLATDAAASVQSLLGKRGSIDGRSLPAPEVFADFTRSIERLTTIAAALQTASDDDNVLRYGTALSNLLCVKELAGRERGFVNGVLAGGSFDQPKFAQAKSLQAQQDACLNQLQLLAPQALLAVLQPSLTAPEVSAVQALRDSVYGTPLGSPVSITPQQWFAGTSARIAKLKAAQEALLADLHHNVDTQVSHAGTSMALTLGGTAAMTLLLLIGGFAVYRSIRRPVLQLESMMSQMSQNLDLGVRAHLAGDDEIARMGRALDALVDAFASTLKVVKVNAHQLQRAAGALQGVSERAAGAAEAQSSSSTQIAAAVEEMSAGIAAVSDNTQQNLQVARDMQQGVRGGRERMHATTQAIQGTAATVDEAGAMIISLAEKSQNIRQIITAIREIADQTNLLALNAAIEAARAGEMGRGFAVVADEVRKLAERTGKETVEIAQLIEVITGETQSAASRMQVARGQMDEGLTLVADTLRELDGIHDEAEQTAAKSQDTAVAMQQQTAASSEVAVNISRIAALAEDNATIVQEAAELSEQLNRTSGELVQQVDRFKHTSA</sequence>